<comment type="caution">
    <text evidence="2">The sequence shown here is derived from an EMBL/GenBank/DDBJ whole genome shotgun (WGS) entry which is preliminary data.</text>
</comment>
<dbReference type="NCBIfam" id="TIGR02594">
    <property type="entry name" value="TIGR02594 family protein"/>
    <property type="match status" value="1"/>
</dbReference>
<dbReference type="Pfam" id="PF01471">
    <property type="entry name" value="PG_binding_1"/>
    <property type="match status" value="1"/>
</dbReference>
<keyword evidence="3" id="KW-1185">Reference proteome</keyword>
<dbReference type="Gene3D" id="1.10.101.10">
    <property type="entry name" value="PGBD-like superfamily/PGBD"/>
    <property type="match status" value="1"/>
</dbReference>
<protein>
    <submittedName>
        <fullName evidence="2">TIGR02594 family protein</fullName>
    </submittedName>
</protein>
<sequence>MKIRDIQLQLAARGYTPGPIDGIWGRKTQAAVRRFQERHGLEPDGVVGPLTLAALFSSAPPSAGPVPTSLPSFDDPGLVWFQEARRLIGTKEKPGAGSNPVILDWASDLGLKNAYGDDETPWCGLFVGHCISATLDREPTPSDLLSARAWERFGISTSPTPGAVMVFWREARRSWKGHVGFYAGEDDSAYRILGGNQSDSVSLAWIAKSRFVTARWPATVPPTLPQRVDVDRDATLSWNEA</sequence>
<dbReference type="InterPro" id="IPR002477">
    <property type="entry name" value="Peptidoglycan-bd-like"/>
</dbReference>
<name>A0ABW4MXC8_9CAUL</name>
<dbReference type="InterPro" id="IPR036365">
    <property type="entry name" value="PGBD-like_sf"/>
</dbReference>
<gene>
    <name evidence="2" type="ORF">ACFSC0_00400</name>
</gene>
<feature type="domain" description="Peptidoglycan binding-like" evidence="1">
    <location>
        <begin position="3"/>
        <end position="55"/>
    </location>
</feature>
<dbReference type="EMBL" id="JBHUEY010000001">
    <property type="protein sequence ID" value="MFD1781839.1"/>
    <property type="molecule type" value="Genomic_DNA"/>
</dbReference>
<evidence type="ECO:0000313" key="3">
    <source>
        <dbReference type="Proteomes" id="UP001597237"/>
    </source>
</evidence>
<dbReference type="RefSeq" id="WP_377281328.1">
    <property type="nucleotide sequence ID" value="NZ_JBHRSI010000003.1"/>
</dbReference>
<evidence type="ECO:0000313" key="2">
    <source>
        <dbReference type="EMBL" id="MFD1781839.1"/>
    </source>
</evidence>
<dbReference type="SUPFAM" id="SSF47090">
    <property type="entry name" value="PGBD-like"/>
    <property type="match status" value="1"/>
</dbReference>
<dbReference type="Proteomes" id="UP001597237">
    <property type="component" value="Unassembled WGS sequence"/>
</dbReference>
<accession>A0ABW4MXC8</accession>
<reference evidence="3" key="1">
    <citation type="journal article" date="2019" name="Int. J. Syst. Evol. Microbiol.">
        <title>The Global Catalogue of Microorganisms (GCM) 10K type strain sequencing project: providing services to taxonomists for standard genome sequencing and annotation.</title>
        <authorList>
            <consortium name="The Broad Institute Genomics Platform"/>
            <consortium name="The Broad Institute Genome Sequencing Center for Infectious Disease"/>
            <person name="Wu L."/>
            <person name="Ma J."/>
        </authorList>
    </citation>
    <scope>NUCLEOTIDE SEQUENCE [LARGE SCALE GENOMIC DNA]</scope>
    <source>
        <strain evidence="3">DFY28</strain>
    </source>
</reference>
<organism evidence="2 3">
    <name type="scientific">Phenylobacterium terrae</name>
    <dbReference type="NCBI Taxonomy" id="2665495"/>
    <lineage>
        <taxon>Bacteria</taxon>
        <taxon>Pseudomonadati</taxon>
        <taxon>Pseudomonadota</taxon>
        <taxon>Alphaproteobacteria</taxon>
        <taxon>Caulobacterales</taxon>
        <taxon>Caulobacteraceae</taxon>
        <taxon>Phenylobacterium</taxon>
    </lineage>
</organism>
<proteinExistence type="predicted"/>
<dbReference type="InterPro" id="IPR036366">
    <property type="entry name" value="PGBDSf"/>
</dbReference>
<evidence type="ECO:0000259" key="1">
    <source>
        <dbReference type="Pfam" id="PF01471"/>
    </source>
</evidence>
<dbReference type="InterPro" id="IPR013423">
    <property type="entry name" value="CHP02594"/>
</dbReference>